<proteinExistence type="predicted"/>
<accession>A0A165RKL9</accession>
<evidence type="ECO:0000313" key="2">
    <source>
        <dbReference type="EMBL" id="KZT70877.1"/>
    </source>
</evidence>
<dbReference type="OrthoDB" id="10255964at2759"/>
<feature type="compositionally biased region" description="Pro residues" evidence="1">
    <location>
        <begin position="14"/>
        <end position="39"/>
    </location>
</feature>
<feature type="compositionally biased region" description="Low complexity" evidence="1">
    <location>
        <begin position="184"/>
        <end position="198"/>
    </location>
</feature>
<feature type="region of interest" description="Disordered" evidence="1">
    <location>
        <begin position="219"/>
        <end position="305"/>
    </location>
</feature>
<reference evidence="2 3" key="1">
    <citation type="journal article" date="2016" name="Mol. Biol. Evol.">
        <title>Comparative Genomics of Early-Diverging Mushroom-Forming Fungi Provides Insights into the Origins of Lignocellulose Decay Capabilities.</title>
        <authorList>
            <person name="Nagy L.G."/>
            <person name="Riley R."/>
            <person name="Tritt A."/>
            <person name="Adam C."/>
            <person name="Daum C."/>
            <person name="Floudas D."/>
            <person name="Sun H."/>
            <person name="Yadav J.S."/>
            <person name="Pangilinan J."/>
            <person name="Larsson K.H."/>
            <person name="Matsuura K."/>
            <person name="Barry K."/>
            <person name="Labutti K."/>
            <person name="Kuo R."/>
            <person name="Ohm R.A."/>
            <person name="Bhattacharya S.S."/>
            <person name="Shirouzu T."/>
            <person name="Yoshinaga Y."/>
            <person name="Martin F.M."/>
            <person name="Grigoriev I.V."/>
            <person name="Hibbett D.S."/>
        </authorList>
    </citation>
    <scope>NUCLEOTIDE SEQUENCE [LARGE SCALE GENOMIC DNA]</scope>
    <source>
        <strain evidence="2 3">L-15889</strain>
    </source>
</reference>
<dbReference type="EMBL" id="KV429049">
    <property type="protein sequence ID" value="KZT70877.1"/>
    <property type="molecule type" value="Genomic_DNA"/>
</dbReference>
<dbReference type="STRING" id="1314783.A0A165RKL9"/>
<organism evidence="2 3">
    <name type="scientific">Daedalea quercina L-15889</name>
    <dbReference type="NCBI Taxonomy" id="1314783"/>
    <lineage>
        <taxon>Eukaryota</taxon>
        <taxon>Fungi</taxon>
        <taxon>Dikarya</taxon>
        <taxon>Basidiomycota</taxon>
        <taxon>Agaricomycotina</taxon>
        <taxon>Agaricomycetes</taxon>
        <taxon>Polyporales</taxon>
        <taxon>Fomitopsis</taxon>
    </lineage>
</organism>
<feature type="region of interest" description="Disordered" evidence="1">
    <location>
        <begin position="1"/>
        <end position="131"/>
    </location>
</feature>
<feature type="compositionally biased region" description="Low complexity" evidence="1">
    <location>
        <begin position="65"/>
        <end position="110"/>
    </location>
</feature>
<feature type="region of interest" description="Disordered" evidence="1">
    <location>
        <begin position="157"/>
        <end position="204"/>
    </location>
</feature>
<evidence type="ECO:0000256" key="1">
    <source>
        <dbReference type="SAM" id="MobiDB-lite"/>
    </source>
</evidence>
<protein>
    <submittedName>
        <fullName evidence="2">Uncharacterized protein</fullName>
    </submittedName>
</protein>
<feature type="compositionally biased region" description="Polar residues" evidence="1">
    <location>
        <begin position="219"/>
        <end position="236"/>
    </location>
</feature>
<evidence type="ECO:0000313" key="3">
    <source>
        <dbReference type="Proteomes" id="UP000076727"/>
    </source>
</evidence>
<name>A0A165RKL9_9APHY</name>
<dbReference type="AlphaFoldDB" id="A0A165RKL9"/>
<feature type="compositionally biased region" description="Low complexity" evidence="1">
    <location>
        <begin position="246"/>
        <end position="259"/>
    </location>
</feature>
<dbReference type="Proteomes" id="UP000076727">
    <property type="component" value="Unassembled WGS sequence"/>
</dbReference>
<feature type="compositionally biased region" description="Polar residues" evidence="1">
    <location>
        <begin position="170"/>
        <end position="183"/>
    </location>
</feature>
<sequence>MYGQPQVYGAPTPYGGPPEPQIYPSNQPAPQPQPQPQPRPQVQATPFQQAGAPVHTQPTPSSQMQVQAQLHQQAQPQPQPQPQLQAQVQPQTQTQPQPQPQPQAQAQAQPRPEPQRQKSGPPYVYDPNTTYADPNVQAWAQYYAQGGTDPTGSVYFISVPGVKEGPPAQTPEQQSVSRSSSLDTTHTVVAQQAQASATDLPASTPQAQLVQEAPGIAVQQQVPGSPTASVQQQPAYGTSPYGAAPAGYFASSASVASSGPGAGEPQQGAWQAQYQGLPNQLAGMQVSGENAQSPHPGPQGVGAPA</sequence>
<gene>
    <name evidence="2" type="ORF">DAEQUDRAFT_171280</name>
</gene>
<keyword evidence="3" id="KW-1185">Reference proteome</keyword>
<feature type="compositionally biased region" description="Polar residues" evidence="1">
    <location>
        <begin position="268"/>
        <end position="278"/>
    </location>
</feature>